<reference evidence="1" key="1">
    <citation type="submission" date="2019-08" db="EMBL/GenBank/DDBJ databases">
        <authorList>
            <person name="Kucharzyk K."/>
            <person name="Murdoch R.W."/>
            <person name="Higgins S."/>
            <person name="Loffler F."/>
        </authorList>
    </citation>
    <scope>NUCLEOTIDE SEQUENCE</scope>
</reference>
<proteinExistence type="predicted"/>
<dbReference type="EMBL" id="VSSQ01072479">
    <property type="protein sequence ID" value="MPN23857.1"/>
    <property type="molecule type" value="Genomic_DNA"/>
</dbReference>
<dbReference type="SUPFAM" id="SSF52343">
    <property type="entry name" value="Ferredoxin reductase-like, C-terminal NADP-linked domain"/>
    <property type="match status" value="1"/>
</dbReference>
<dbReference type="Gene3D" id="2.40.30.10">
    <property type="entry name" value="Translation factors"/>
    <property type="match status" value="1"/>
</dbReference>
<name>A0A645GAB8_9ZZZZ</name>
<gene>
    <name evidence="1" type="ORF">SDC9_171250</name>
</gene>
<sequence length="255" mass="28790">MITYPYVDGGLMEIYRVRINRVDDLGDLVRVYYFDKPADFDWDEGAHVHLGLPGFDAGEKRDKTLVRHMSILTLVEEDTVGVITRLDSSDSRYKLMITDMKPGDEASLFKTGSALRLKRDGRPVVILTMGVAVGAMRPLAISYANNPEGIPEMIAITVNRRDSYPFKEELEALEAPRLTLHHVISRAAFQHALLGLILDNKPWFLIIGSNDFLRDCIYALRDRGISPDDMVVDLKPEKRAALFESLKLGNQDQKN</sequence>
<organism evidence="1">
    <name type="scientific">bioreactor metagenome</name>
    <dbReference type="NCBI Taxonomy" id="1076179"/>
    <lineage>
        <taxon>unclassified sequences</taxon>
        <taxon>metagenomes</taxon>
        <taxon>ecological metagenomes</taxon>
    </lineage>
</organism>
<dbReference type="Gene3D" id="3.40.50.80">
    <property type="entry name" value="Nucleotide-binding domain of ferredoxin-NADP reductase (FNR) module"/>
    <property type="match status" value="1"/>
</dbReference>
<dbReference type="AlphaFoldDB" id="A0A645GAB8"/>
<evidence type="ECO:0000313" key="1">
    <source>
        <dbReference type="EMBL" id="MPN23857.1"/>
    </source>
</evidence>
<dbReference type="InterPro" id="IPR039261">
    <property type="entry name" value="FNR_nucleotide-bd"/>
</dbReference>
<protein>
    <recommendedName>
        <fullName evidence="2">FAD-binding FR-type domain-containing protein</fullName>
    </recommendedName>
</protein>
<comment type="caution">
    <text evidence="1">The sequence shown here is derived from an EMBL/GenBank/DDBJ whole genome shotgun (WGS) entry which is preliminary data.</text>
</comment>
<accession>A0A645GAB8</accession>
<evidence type="ECO:0008006" key="2">
    <source>
        <dbReference type="Google" id="ProtNLM"/>
    </source>
</evidence>